<feature type="domain" description="Sec23/Sec24 beta-sandwich" evidence="9">
    <location>
        <begin position="572"/>
        <end position="655"/>
    </location>
</feature>
<keyword evidence="11" id="KW-1185">Reference proteome</keyword>
<dbReference type="InterPro" id="IPR006895">
    <property type="entry name" value="Znf_Sec23_Sec24"/>
</dbReference>
<dbReference type="Pfam" id="PF00626">
    <property type="entry name" value="Gelsolin"/>
    <property type="match status" value="1"/>
</dbReference>
<dbReference type="Gene3D" id="2.30.30.380">
    <property type="entry name" value="Zn-finger domain of Sec23/24"/>
    <property type="match status" value="1"/>
</dbReference>
<feature type="domain" description="Gelsolin-like" evidence="5">
    <location>
        <begin position="793"/>
        <end position="853"/>
    </location>
</feature>
<dbReference type="InterPro" id="IPR006896">
    <property type="entry name" value="Sec23/24_trunk_dom"/>
</dbReference>
<feature type="region of interest" description="Disordered" evidence="4">
    <location>
        <begin position="1"/>
        <end position="122"/>
    </location>
</feature>
<dbReference type="SUPFAM" id="SSF82919">
    <property type="entry name" value="Zn-finger domain of Sec23/24"/>
    <property type="match status" value="1"/>
</dbReference>
<dbReference type="SUPFAM" id="SSF82754">
    <property type="entry name" value="C-terminal, gelsolin-like domain of Sec23/24"/>
    <property type="match status" value="1"/>
</dbReference>
<dbReference type="InterPro" id="IPR012990">
    <property type="entry name" value="Beta-sandwich_Sec23_24"/>
</dbReference>
<feature type="domain" description="Zinc finger Sec23/Sec24-type" evidence="6">
    <location>
        <begin position="232"/>
        <end position="270"/>
    </location>
</feature>
<evidence type="ECO:0000259" key="8">
    <source>
        <dbReference type="Pfam" id="PF04815"/>
    </source>
</evidence>
<feature type="domain" description="Sec23/Sec24 helical" evidence="8">
    <location>
        <begin position="666"/>
        <end position="766"/>
    </location>
</feature>
<dbReference type="InterPro" id="IPR007123">
    <property type="entry name" value="Gelsolin-like_dom"/>
</dbReference>
<dbReference type="GO" id="GO:0030127">
    <property type="term" value="C:COPII vesicle coat"/>
    <property type="evidence" value="ECO:0007669"/>
    <property type="project" value="InterPro"/>
</dbReference>
<dbReference type="InterPro" id="IPR050550">
    <property type="entry name" value="SEC23_SEC24_subfamily"/>
</dbReference>
<name>A0A9P6NFZ7_9BASI</name>
<feature type="domain" description="Sec23/Sec24 trunk" evidence="7">
    <location>
        <begin position="318"/>
        <end position="564"/>
    </location>
</feature>
<organism evidence="10 11">
    <name type="scientific">Cronartium quercuum f. sp. fusiforme G11</name>
    <dbReference type="NCBI Taxonomy" id="708437"/>
    <lineage>
        <taxon>Eukaryota</taxon>
        <taxon>Fungi</taxon>
        <taxon>Dikarya</taxon>
        <taxon>Basidiomycota</taxon>
        <taxon>Pucciniomycotina</taxon>
        <taxon>Pucciniomycetes</taxon>
        <taxon>Pucciniales</taxon>
        <taxon>Coleosporiaceae</taxon>
        <taxon>Cronartium</taxon>
    </lineage>
</organism>
<dbReference type="GO" id="GO:0090110">
    <property type="term" value="P:COPII-coated vesicle cargo loading"/>
    <property type="evidence" value="ECO:0007669"/>
    <property type="project" value="TreeGrafter"/>
</dbReference>
<proteinExistence type="inferred from homology"/>
<sequence>MKAKRPARAYHQDGGPAGPGQGQVPAGAVMPAYGNTGVGATSPMPPRPQLDGSPSLAQSQASAMPQLRHPDRPAHLQNYEHRPMPVIPPGPPLQPESGIAQPPHTAGQRLPGPRNRIDPNQIPSPVIVQEQDSLAFENESFITSSAISRLAIVSGLVPAQVPLSLTDYVAVDDGNCSPRFIRATTYSCPYSDELANSAQLPIGLMIQPFAELKAIEGGSVPIVDFSNDPEGPPRCQGCRGYINPWVQFTEGGQKFVCNLCGKTSEVPSAYFCNLDMSGRRMDCHQRAELCRGSVDFVVNKDYWVQSDSSDVTLAPRTPEPIIHLFAIDVSWSSAKSGMLETVTKGIKEILYPPESETDHQVKSGIVAGAKVGIITFDRTVHFYNLKVGLEQAQMLVVSDLEDVFVPLGPEAMLVDPIESRSIIESLLDSLPAMFGENQIVESALGGPVQATLMALKRLGGQVNIFLTSLPTIGPGALKQREDTKLYNTEKEKTLFLPADPWYRQVAEECSLAGIGVNTFLFPSQYIDVATISVLSGITGGEVFFHPRFTPARDGCKVLAELRRVLSRETAVSVTMRIRCSNGLRIAEHFGSFLQRNVTDLDFGNMDADKAVAAVIKHEGAKLDEKYEAHFQCALLYTSATGQRRVRCHNLALSVTSAMGNVFRSADMDATIAVVTKQYVAQVTQVPLRDVRATLTDTCVKILLAYRKHCASSTSPGQLILPESYKLFPLYALGLMKTKALKGGNVSSDVRTHYMRYLKTLGVAATVLMLYPRMVPLHMLAEDVGSMKANGRMKLAPQMRASYLRMEPDGAYLLENGDVMLLWLGSSLSPQIIEDLYGVSSLEELDPKLSSLPERPTRLSQQARAIVGYYEAQRGGRSLPVVIARQNVDGSELEFANMLVEDQNNDAMSYVDYLCFVHKQIQMDLSGERKDESSGLDPSALWRGAW</sequence>
<evidence type="ECO:0000313" key="10">
    <source>
        <dbReference type="EMBL" id="KAG0143507.1"/>
    </source>
</evidence>
<feature type="compositionally biased region" description="Basic and acidic residues" evidence="4">
    <location>
        <begin position="68"/>
        <end position="83"/>
    </location>
</feature>
<dbReference type="SUPFAM" id="SSF53300">
    <property type="entry name" value="vWA-like"/>
    <property type="match status" value="1"/>
</dbReference>
<dbReference type="Gene3D" id="3.40.20.10">
    <property type="entry name" value="Severin"/>
    <property type="match status" value="1"/>
</dbReference>
<evidence type="ECO:0000256" key="3">
    <source>
        <dbReference type="ARBA" id="ARBA00022927"/>
    </source>
</evidence>
<dbReference type="Pfam" id="PF08033">
    <property type="entry name" value="Sec23_BS"/>
    <property type="match status" value="1"/>
</dbReference>
<dbReference type="SUPFAM" id="SSF81811">
    <property type="entry name" value="Helical domain of Sec23/24"/>
    <property type="match status" value="1"/>
</dbReference>
<dbReference type="Pfam" id="PF04810">
    <property type="entry name" value="zf-Sec23_Sec24"/>
    <property type="match status" value="1"/>
</dbReference>
<protein>
    <submittedName>
        <fullName evidence="10">Uncharacterized protein</fullName>
    </submittedName>
</protein>
<dbReference type="PANTHER" id="PTHR13803">
    <property type="entry name" value="SEC24-RELATED PROTEIN"/>
    <property type="match status" value="1"/>
</dbReference>
<dbReference type="SUPFAM" id="SSF81995">
    <property type="entry name" value="beta-sandwich domain of Sec23/24"/>
    <property type="match status" value="1"/>
</dbReference>
<evidence type="ECO:0000259" key="7">
    <source>
        <dbReference type="Pfam" id="PF04811"/>
    </source>
</evidence>
<evidence type="ECO:0000259" key="5">
    <source>
        <dbReference type="Pfam" id="PF00626"/>
    </source>
</evidence>
<dbReference type="Gene3D" id="1.20.120.730">
    <property type="entry name" value="Sec23/Sec24 helical domain"/>
    <property type="match status" value="1"/>
</dbReference>
<dbReference type="InterPro" id="IPR006900">
    <property type="entry name" value="Sec23/24_helical_dom"/>
</dbReference>
<evidence type="ECO:0000256" key="2">
    <source>
        <dbReference type="ARBA" id="ARBA00022448"/>
    </source>
</evidence>
<dbReference type="OrthoDB" id="49016at2759"/>
<dbReference type="GO" id="GO:0006886">
    <property type="term" value="P:intracellular protein transport"/>
    <property type="evidence" value="ECO:0007669"/>
    <property type="project" value="InterPro"/>
</dbReference>
<dbReference type="PANTHER" id="PTHR13803:SF4">
    <property type="entry name" value="SECRETORY 24CD, ISOFORM C"/>
    <property type="match status" value="1"/>
</dbReference>
<dbReference type="InterPro" id="IPR036465">
    <property type="entry name" value="vWFA_dom_sf"/>
</dbReference>
<evidence type="ECO:0000256" key="4">
    <source>
        <dbReference type="SAM" id="MobiDB-lite"/>
    </source>
</evidence>
<dbReference type="GO" id="GO:0070971">
    <property type="term" value="C:endoplasmic reticulum exit site"/>
    <property type="evidence" value="ECO:0007669"/>
    <property type="project" value="TreeGrafter"/>
</dbReference>
<evidence type="ECO:0000259" key="9">
    <source>
        <dbReference type="Pfam" id="PF08033"/>
    </source>
</evidence>
<comment type="similarity">
    <text evidence="1">Belongs to the SEC23/SEC24 family. SEC24 subfamily.</text>
</comment>
<dbReference type="AlphaFoldDB" id="A0A9P6NFZ7"/>
<dbReference type="GO" id="GO:0000149">
    <property type="term" value="F:SNARE binding"/>
    <property type="evidence" value="ECO:0007669"/>
    <property type="project" value="TreeGrafter"/>
</dbReference>
<accession>A0A9P6NFZ7</accession>
<dbReference type="InterPro" id="IPR036174">
    <property type="entry name" value="Znf_Sec23_Sec24_sf"/>
</dbReference>
<dbReference type="InterPro" id="IPR036175">
    <property type="entry name" value="Sec23/24_helical_dom_sf"/>
</dbReference>
<dbReference type="Proteomes" id="UP000886653">
    <property type="component" value="Unassembled WGS sequence"/>
</dbReference>
<evidence type="ECO:0000259" key="6">
    <source>
        <dbReference type="Pfam" id="PF04810"/>
    </source>
</evidence>
<evidence type="ECO:0000313" key="11">
    <source>
        <dbReference type="Proteomes" id="UP000886653"/>
    </source>
</evidence>
<dbReference type="Pfam" id="PF04811">
    <property type="entry name" value="Sec23_trunk"/>
    <property type="match status" value="1"/>
</dbReference>
<gene>
    <name evidence="10" type="ORF">CROQUDRAFT_661126</name>
</gene>
<feature type="compositionally biased region" description="Pro residues" evidence="4">
    <location>
        <begin position="85"/>
        <end position="94"/>
    </location>
</feature>
<keyword evidence="2" id="KW-0813">Transport</keyword>
<keyword evidence="3" id="KW-0653">Protein transport</keyword>
<dbReference type="Pfam" id="PF04815">
    <property type="entry name" value="Sec23_helical"/>
    <property type="match status" value="1"/>
</dbReference>
<dbReference type="InterPro" id="IPR036180">
    <property type="entry name" value="Gelsolin-like_dom_sf"/>
</dbReference>
<reference evidence="10" key="1">
    <citation type="submission" date="2013-11" db="EMBL/GenBank/DDBJ databases">
        <title>Genome sequence of the fusiform rust pathogen reveals effectors for host alternation and coevolution with pine.</title>
        <authorList>
            <consortium name="DOE Joint Genome Institute"/>
            <person name="Smith K."/>
            <person name="Pendleton A."/>
            <person name="Kubisiak T."/>
            <person name="Anderson C."/>
            <person name="Salamov A."/>
            <person name="Aerts A."/>
            <person name="Riley R."/>
            <person name="Clum A."/>
            <person name="Lindquist E."/>
            <person name="Ence D."/>
            <person name="Campbell M."/>
            <person name="Kronenberg Z."/>
            <person name="Feau N."/>
            <person name="Dhillon B."/>
            <person name="Hamelin R."/>
            <person name="Burleigh J."/>
            <person name="Smith J."/>
            <person name="Yandell M."/>
            <person name="Nelson C."/>
            <person name="Grigoriev I."/>
            <person name="Davis J."/>
        </authorList>
    </citation>
    <scope>NUCLEOTIDE SEQUENCE</scope>
    <source>
        <strain evidence="10">G11</strain>
    </source>
</reference>
<dbReference type="InterPro" id="IPR029006">
    <property type="entry name" value="ADF-H/Gelsolin-like_dom_sf"/>
</dbReference>
<dbReference type="Gene3D" id="3.40.50.410">
    <property type="entry name" value="von Willebrand factor, type A domain"/>
    <property type="match status" value="1"/>
</dbReference>
<evidence type="ECO:0000256" key="1">
    <source>
        <dbReference type="ARBA" id="ARBA00008334"/>
    </source>
</evidence>
<dbReference type="Gene3D" id="2.60.40.1670">
    <property type="entry name" value="beta-sandwich domain of Sec23/24"/>
    <property type="match status" value="1"/>
</dbReference>
<comment type="caution">
    <text evidence="10">The sequence shown here is derived from an EMBL/GenBank/DDBJ whole genome shotgun (WGS) entry which is preliminary data.</text>
</comment>
<dbReference type="EMBL" id="MU167317">
    <property type="protein sequence ID" value="KAG0143507.1"/>
    <property type="molecule type" value="Genomic_DNA"/>
</dbReference>
<dbReference type="GO" id="GO:0008270">
    <property type="term" value="F:zinc ion binding"/>
    <property type="evidence" value="ECO:0007669"/>
    <property type="project" value="InterPro"/>
</dbReference>